<dbReference type="PANTHER" id="PTHR30576:SF10">
    <property type="entry name" value="SLL5057 PROTEIN"/>
    <property type="match status" value="1"/>
</dbReference>
<evidence type="ECO:0000313" key="3">
    <source>
        <dbReference type="EMBL" id="WAH43112.1"/>
    </source>
</evidence>
<keyword evidence="3" id="KW-0808">Transferase</keyword>
<dbReference type="PANTHER" id="PTHR30576">
    <property type="entry name" value="COLANIC BIOSYNTHESIS UDP-GLUCOSE LIPID CARRIER TRANSFERASE"/>
    <property type="match status" value="1"/>
</dbReference>
<dbReference type="Pfam" id="PF02397">
    <property type="entry name" value="Bac_transf"/>
    <property type="match status" value="1"/>
</dbReference>
<dbReference type="InterPro" id="IPR003362">
    <property type="entry name" value="Bact_transf"/>
</dbReference>
<evidence type="ECO:0000259" key="2">
    <source>
        <dbReference type="Pfam" id="PF02397"/>
    </source>
</evidence>
<feature type="domain" description="Bacterial sugar transferase" evidence="2">
    <location>
        <begin position="2"/>
        <end position="83"/>
    </location>
</feature>
<evidence type="ECO:0000256" key="1">
    <source>
        <dbReference type="ARBA" id="ARBA00006464"/>
    </source>
</evidence>
<proteinExistence type="inferred from homology"/>
<dbReference type="GO" id="GO:0016740">
    <property type="term" value="F:transferase activity"/>
    <property type="evidence" value="ECO:0007669"/>
    <property type="project" value="UniProtKB-KW"/>
</dbReference>
<organism evidence="3 4">
    <name type="scientific">Alicyclobacillus fastidiosus</name>
    <dbReference type="NCBI Taxonomy" id="392011"/>
    <lineage>
        <taxon>Bacteria</taxon>
        <taxon>Bacillati</taxon>
        <taxon>Bacillota</taxon>
        <taxon>Bacilli</taxon>
        <taxon>Bacillales</taxon>
        <taxon>Alicyclobacillaceae</taxon>
        <taxon>Alicyclobacillus</taxon>
    </lineage>
</organism>
<gene>
    <name evidence="3" type="ORF">NZD89_06825</name>
</gene>
<reference evidence="3" key="1">
    <citation type="submission" date="2022-08" db="EMBL/GenBank/DDBJ databases">
        <title>Alicyclobacillus fastidiosus DSM 17978, complete genome.</title>
        <authorList>
            <person name="Wang Q."/>
            <person name="Cai R."/>
            <person name="Wang Z."/>
        </authorList>
    </citation>
    <scope>NUCLEOTIDE SEQUENCE</scope>
    <source>
        <strain evidence="3">DSM 17978</strain>
    </source>
</reference>
<dbReference type="Proteomes" id="UP001164761">
    <property type="component" value="Chromosome"/>
</dbReference>
<accession>A0ABY6ZJM6</accession>
<name>A0ABY6ZJM6_9BACL</name>
<dbReference type="RefSeq" id="WP_268006988.1">
    <property type="nucleotide sequence ID" value="NZ_BSUT01000001.1"/>
</dbReference>
<protein>
    <submittedName>
        <fullName evidence="3">Sugar transferase</fullName>
    </submittedName>
</protein>
<dbReference type="EMBL" id="CP104067">
    <property type="protein sequence ID" value="WAH43112.1"/>
    <property type="molecule type" value="Genomic_DNA"/>
</dbReference>
<comment type="similarity">
    <text evidence="1">Belongs to the bacterial sugar transferase family.</text>
</comment>
<keyword evidence="4" id="KW-1185">Reference proteome</keyword>
<sequence>MSILIGNMSLVGPRSPLPSEVNQYDPYHRRRLSVKPGITCLWQISGRNEINFDEWVDLDLRYIDNWSYLEDIKILAKTIPAVLRRRGAS</sequence>
<evidence type="ECO:0000313" key="4">
    <source>
        <dbReference type="Proteomes" id="UP001164761"/>
    </source>
</evidence>